<dbReference type="WBParaSite" id="BXY_1158900.1">
    <property type="protein sequence ID" value="BXY_1158900.1"/>
    <property type="gene ID" value="BXY_1158900"/>
</dbReference>
<dbReference type="AlphaFoldDB" id="A0A1I7SEX8"/>
<reference evidence="2" key="1">
    <citation type="submission" date="2016-11" db="UniProtKB">
        <authorList>
            <consortium name="WormBaseParasite"/>
        </authorList>
    </citation>
    <scope>IDENTIFICATION</scope>
</reference>
<proteinExistence type="predicted"/>
<evidence type="ECO:0000313" key="1">
    <source>
        <dbReference type="Proteomes" id="UP000095284"/>
    </source>
</evidence>
<sequence length="79" mass="8354">MAGLPHPNGIAWTEDHRAVVSRVVYTPEESLIEDRSDYRSAINGQGAPLSQSLGKQLAGRPMLAAVGGPGDTVRSTDQP</sequence>
<protein>
    <submittedName>
        <fullName evidence="2">RES domain-containing protein</fullName>
    </submittedName>
</protein>
<name>A0A1I7SEX8_BURXY</name>
<evidence type="ECO:0000313" key="2">
    <source>
        <dbReference type="WBParaSite" id="BXY_1158900.1"/>
    </source>
</evidence>
<accession>A0A1I7SEX8</accession>
<organism evidence="1 2">
    <name type="scientific">Bursaphelenchus xylophilus</name>
    <name type="common">Pinewood nematode worm</name>
    <name type="synonym">Aphelenchoides xylophilus</name>
    <dbReference type="NCBI Taxonomy" id="6326"/>
    <lineage>
        <taxon>Eukaryota</taxon>
        <taxon>Metazoa</taxon>
        <taxon>Ecdysozoa</taxon>
        <taxon>Nematoda</taxon>
        <taxon>Chromadorea</taxon>
        <taxon>Rhabditida</taxon>
        <taxon>Tylenchina</taxon>
        <taxon>Tylenchomorpha</taxon>
        <taxon>Aphelenchoidea</taxon>
        <taxon>Aphelenchoididae</taxon>
        <taxon>Bursaphelenchus</taxon>
    </lineage>
</organism>
<dbReference type="Proteomes" id="UP000095284">
    <property type="component" value="Unplaced"/>
</dbReference>